<evidence type="ECO:0000313" key="1">
    <source>
        <dbReference type="EMBL" id="CAD8096595.1"/>
    </source>
</evidence>
<gene>
    <name evidence="1" type="ORF">PSON_ATCC_30995.1.T0660244</name>
</gene>
<keyword evidence="2" id="KW-1185">Reference proteome</keyword>
<dbReference type="AlphaFoldDB" id="A0A8S1P1I3"/>
<name>A0A8S1P1I3_9CILI</name>
<protein>
    <submittedName>
        <fullName evidence="1">Uncharacterized protein</fullName>
    </submittedName>
</protein>
<dbReference type="EMBL" id="CAJJDN010000066">
    <property type="protein sequence ID" value="CAD8096595.1"/>
    <property type="molecule type" value="Genomic_DNA"/>
</dbReference>
<sequence>MVFKQIKNQYSQRKLNSPRKSFHYTDLVCENGAITVEKFQAAQYFAFLFTFLGDLKFFNYPFLFK</sequence>
<organism evidence="1 2">
    <name type="scientific">Paramecium sonneborni</name>
    <dbReference type="NCBI Taxonomy" id="65129"/>
    <lineage>
        <taxon>Eukaryota</taxon>
        <taxon>Sar</taxon>
        <taxon>Alveolata</taxon>
        <taxon>Ciliophora</taxon>
        <taxon>Intramacronucleata</taxon>
        <taxon>Oligohymenophorea</taxon>
        <taxon>Peniculida</taxon>
        <taxon>Parameciidae</taxon>
        <taxon>Paramecium</taxon>
    </lineage>
</organism>
<accession>A0A8S1P1I3</accession>
<evidence type="ECO:0000313" key="2">
    <source>
        <dbReference type="Proteomes" id="UP000692954"/>
    </source>
</evidence>
<proteinExistence type="predicted"/>
<comment type="caution">
    <text evidence="1">The sequence shown here is derived from an EMBL/GenBank/DDBJ whole genome shotgun (WGS) entry which is preliminary data.</text>
</comment>
<reference evidence="1" key="1">
    <citation type="submission" date="2021-01" db="EMBL/GenBank/DDBJ databases">
        <authorList>
            <consortium name="Genoscope - CEA"/>
            <person name="William W."/>
        </authorList>
    </citation>
    <scope>NUCLEOTIDE SEQUENCE</scope>
</reference>
<dbReference type="Proteomes" id="UP000692954">
    <property type="component" value="Unassembled WGS sequence"/>
</dbReference>